<keyword evidence="3" id="KW-1185">Reference proteome</keyword>
<comment type="caution">
    <text evidence="2">The sequence shown here is derived from an EMBL/GenBank/DDBJ whole genome shotgun (WGS) entry which is preliminary data.</text>
</comment>
<evidence type="ECO:0000313" key="2">
    <source>
        <dbReference type="EMBL" id="KAK4004835.1"/>
    </source>
</evidence>
<name>A0ABQ9YW17_9CRUS</name>
<protein>
    <submittedName>
        <fullName evidence="2">Uncharacterized protein</fullName>
    </submittedName>
</protein>
<dbReference type="EMBL" id="JAOYFB010000001">
    <property type="protein sequence ID" value="KAK4004835.1"/>
    <property type="molecule type" value="Genomic_DNA"/>
</dbReference>
<feature type="signal peptide" evidence="1">
    <location>
        <begin position="1"/>
        <end position="19"/>
    </location>
</feature>
<feature type="chain" id="PRO_5045123884" evidence="1">
    <location>
        <begin position="20"/>
        <end position="125"/>
    </location>
</feature>
<accession>A0ABQ9YW17</accession>
<evidence type="ECO:0000313" key="3">
    <source>
        <dbReference type="Proteomes" id="UP001234178"/>
    </source>
</evidence>
<evidence type="ECO:0000256" key="1">
    <source>
        <dbReference type="SAM" id="SignalP"/>
    </source>
</evidence>
<keyword evidence="1" id="KW-0732">Signal</keyword>
<reference evidence="2 3" key="1">
    <citation type="journal article" date="2023" name="Nucleic Acids Res.">
        <title>The hologenome of Daphnia magna reveals possible DNA methylation and microbiome-mediated evolution of the host genome.</title>
        <authorList>
            <person name="Chaturvedi A."/>
            <person name="Li X."/>
            <person name="Dhandapani V."/>
            <person name="Marshall H."/>
            <person name="Kissane S."/>
            <person name="Cuenca-Cambronero M."/>
            <person name="Asole G."/>
            <person name="Calvet F."/>
            <person name="Ruiz-Romero M."/>
            <person name="Marangio P."/>
            <person name="Guigo R."/>
            <person name="Rago D."/>
            <person name="Mirbahai L."/>
            <person name="Eastwood N."/>
            <person name="Colbourne J.K."/>
            <person name="Zhou J."/>
            <person name="Mallon E."/>
            <person name="Orsini L."/>
        </authorList>
    </citation>
    <scope>NUCLEOTIDE SEQUENCE [LARGE SCALE GENOMIC DNA]</scope>
    <source>
        <strain evidence="2">LRV0_1</strain>
    </source>
</reference>
<proteinExistence type="predicted"/>
<organism evidence="2 3">
    <name type="scientific">Daphnia magna</name>
    <dbReference type="NCBI Taxonomy" id="35525"/>
    <lineage>
        <taxon>Eukaryota</taxon>
        <taxon>Metazoa</taxon>
        <taxon>Ecdysozoa</taxon>
        <taxon>Arthropoda</taxon>
        <taxon>Crustacea</taxon>
        <taxon>Branchiopoda</taxon>
        <taxon>Diplostraca</taxon>
        <taxon>Cladocera</taxon>
        <taxon>Anomopoda</taxon>
        <taxon>Daphniidae</taxon>
        <taxon>Daphnia</taxon>
    </lineage>
</organism>
<sequence length="125" mass="13785">MAKFATSLVLVALAAVAMANGGYYGGEYSKHPYPMDGYKKDGYSGGEYSKHPYPMDGYKKDGYSGGQYSKHPYPMDGYKKDERYTKPTYGGDYVPSPYGKGGSYSPISYGSKAPYYPRANKYGSY</sequence>
<dbReference type="Proteomes" id="UP001234178">
    <property type="component" value="Unassembled WGS sequence"/>
</dbReference>
<gene>
    <name evidence="2" type="ORF">OUZ56_006558</name>
</gene>